<dbReference type="AlphaFoldDB" id="F0SNV5"/>
<sequence length="145" mass="15916">MIELISTRLTNSVRGSSQVTEQDTMSATDSKAIRLQSEAQPAGWMTDRGITDRREKLRSRAAFPVSILPLDVSLSPTGQLQEGTLLNYSESGACLEHSCLLAEPYLRMIWVDTTGREHAAVVRLKWCRSIGESAYLSGGKVVGMD</sequence>
<keyword evidence="2" id="KW-1185">Reference proteome</keyword>
<dbReference type="KEGG" id="pbs:Plabr_2430"/>
<gene>
    <name evidence="1" type="ordered locus">Plabr_2430</name>
</gene>
<dbReference type="Proteomes" id="UP000006860">
    <property type="component" value="Chromosome"/>
</dbReference>
<dbReference type="HOGENOM" id="CLU_1785455_0_0_0"/>
<evidence type="ECO:0000313" key="1">
    <source>
        <dbReference type="EMBL" id="ADY60031.1"/>
    </source>
</evidence>
<proteinExistence type="predicted"/>
<organism evidence="1 2">
    <name type="scientific">Rubinisphaera brasiliensis (strain ATCC 49424 / DSM 5305 / JCM 21570 / IAM 15109 / NBRC 103401 / IFAM 1448)</name>
    <name type="common">Planctomyces brasiliensis</name>
    <dbReference type="NCBI Taxonomy" id="756272"/>
    <lineage>
        <taxon>Bacteria</taxon>
        <taxon>Pseudomonadati</taxon>
        <taxon>Planctomycetota</taxon>
        <taxon>Planctomycetia</taxon>
        <taxon>Planctomycetales</taxon>
        <taxon>Planctomycetaceae</taxon>
        <taxon>Rubinisphaera</taxon>
    </lineage>
</organism>
<evidence type="ECO:0000313" key="2">
    <source>
        <dbReference type="Proteomes" id="UP000006860"/>
    </source>
</evidence>
<name>F0SNV5_RUBBR</name>
<accession>F0SNV5</accession>
<protein>
    <recommendedName>
        <fullName evidence="3">PilZ domain-containing protein</fullName>
    </recommendedName>
</protein>
<dbReference type="STRING" id="756272.Plabr_2430"/>
<evidence type="ECO:0008006" key="3">
    <source>
        <dbReference type="Google" id="ProtNLM"/>
    </source>
</evidence>
<dbReference type="EMBL" id="CP002546">
    <property type="protein sequence ID" value="ADY60031.1"/>
    <property type="molecule type" value="Genomic_DNA"/>
</dbReference>
<reference evidence="2" key="1">
    <citation type="submission" date="2011-02" db="EMBL/GenBank/DDBJ databases">
        <title>The complete genome of Planctomyces brasiliensis DSM 5305.</title>
        <authorList>
            <person name="Lucas S."/>
            <person name="Copeland A."/>
            <person name="Lapidus A."/>
            <person name="Bruce D."/>
            <person name="Goodwin L."/>
            <person name="Pitluck S."/>
            <person name="Kyrpides N."/>
            <person name="Mavromatis K."/>
            <person name="Pagani I."/>
            <person name="Ivanova N."/>
            <person name="Ovchinnikova G."/>
            <person name="Lu M."/>
            <person name="Detter J.C."/>
            <person name="Han C."/>
            <person name="Land M."/>
            <person name="Hauser L."/>
            <person name="Markowitz V."/>
            <person name="Cheng J.-F."/>
            <person name="Hugenholtz P."/>
            <person name="Woyke T."/>
            <person name="Wu D."/>
            <person name="Tindall B."/>
            <person name="Pomrenke H.G."/>
            <person name="Brambilla E."/>
            <person name="Klenk H.-P."/>
            <person name="Eisen J.A."/>
        </authorList>
    </citation>
    <scope>NUCLEOTIDE SEQUENCE [LARGE SCALE GENOMIC DNA]</scope>
    <source>
        <strain evidence="2">ATCC 49424 / DSM 5305 / JCM 21570 / NBRC 103401 / IFAM 1448</strain>
    </source>
</reference>